<dbReference type="AlphaFoldDB" id="A0A8S9FRH7"/>
<comment type="caution">
    <text evidence="2">The sequence shown here is derived from an EMBL/GenBank/DDBJ whole genome shotgun (WGS) entry which is preliminary data.</text>
</comment>
<reference evidence="2" key="1">
    <citation type="submission" date="2019-12" db="EMBL/GenBank/DDBJ databases">
        <title>Genome sequencing and annotation of Brassica cretica.</title>
        <authorList>
            <person name="Studholme D.J."/>
            <person name="Sarris P.F."/>
        </authorList>
    </citation>
    <scope>NUCLEOTIDE SEQUENCE</scope>
    <source>
        <strain evidence="2">PFS-001/15</strain>
        <tissue evidence="2">Leaf</tissue>
    </source>
</reference>
<evidence type="ECO:0000313" key="2">
    <source>
        <dbReference type="EMBL" id="KAF2535679.1"/>
    </source>
</evidence>
<dbReference type="EMBL" id="QGKW02002228">
    <property type="protein sequence ID" value="KAF2535679.1"/>
    <property type="molecule type" value="Genomic_DNA"/>
</dbReference>
<evidence type="ECO:0000256" key="1">
    <source>
        <dbReference type="SAM" id="MobiDB-lite"/>
    </source>
</evidence>
<dbReference type="Proteomes" id="UP000712281">
    <property type="component" value="Unassembled WGS sequence"/>
</dbReference>
<accession>A0A8S9FRH7</accession>
<organism evidence="2 3">
    <name type="scientific">Brassica cretica</name>
    <name type="common">Mustard</name>
    <dbReference type="NCBI Taxonomy" id="69181"/>
    <lineage>
        <taxon>Eukaryota</taxon>
        <taxon>Viridiplantae</taxon>
        <taxon>Streptophyta</taxon>
        <taxon>Embryophyta</taxon>
        <taxon>Tracheophyta</taxon>
        <taxon>Spermatophyta</taxon>
        <taxon>Magnoliopsida</taxon>
        <taxon>eudicotyledons</taxon>
        <taxon>Gunneridae</taxon>
        <taxon>Pentapetalae</taxon>
        <taxon>rosids</taxon>
        <taxon>malvids</taxon>
        <taxon>Brassicales</taxon>
        <taxon>Brassicaceae</taxon>
        <taxon>Brassiceae</taxon>
        <taxon>Brassica</taxon>
    </lineage>
</organism>
<evidence type="ECO:0000313" key="3">
    <source>
        <dbReference type="Proteomes" id="UP000712281"/>
    </source>
</evidence>
<gene>
    <name evidence="2" type="ORF">F2Q68_00021341</name>
</gene>
<feature type="region of interest" description="Disordered" evidence="1">
    <location>
        <begin position="17"/>
        <end position="68"/>
    </location>
</feature>
<name>A0A8S9FRH7_BRACR</name>
<protein>
    <submittedName>
        <fullName evidence="2">Uncharacterized protein</fullName>
    </submittedName>
</protein>
<proteinExistence type="predicted"/>
<sequence>MEGSPYRKYGRFSLSEVFHFPGEGGGSRDRTRKTPRRGTGDPGNQGSFQQRSRGGVLPGPQSNAQQSHIKFNICNAAFN</sequence>
<feature type="compositionally biased region" description="Polar residues" evidence="1">
    <location>
        <begin position="42"/>
        <end position="52"/>
    </location>
</feature>